<accession>A0ABY0TJC2</accession>
<dbReference type="SUPFAM" id="SSF53187">
    <property type="entry name" value="Zn-dependent exopeptidases"/>
    <property type="match status" value="1"/>
</dbReference>
<keyword evidence="2 7" id="KW-0031">Aminopeptidase</keyword>
<name>A0ABY0TJC2_9PROT</name>
<gene>
    <name evidence="7" type="ORF">SAMN05216402_2737</name>
</gene>
<keyword evidence="4" id="KW-0378">Hydrolase</keyword>
<evidence type="ECO:0000259" key="6">
    <source>
        <dbReference type="Pfam" id="PF00883"/>
    </source>
</evidence>
<evidence type="ECO:0000256" key="2">
    <source>
        <dbReference type="ARBA" id="ARBA00022438"/>
    </source>
</evidence>
<dbReference type="PANTHER" id="PTHR11963">
    <property type="entry name" value="LEUCINE AMINOPEPTIDASE-RELATED"/>
    <property type="match status" value="1"/>
</dbReference>
<protein>
    <submittedName>
        <fullName evidence="7">Leucyl aminopeptidase</fullName>
    </submittedName>
</protein>
<proteinExistence type="inferred from homology"/>
<comment type="caution">
    <text evidence="7">The sequence shown here is derived from an EMBL/GenBank/DDBJ whole genome shotgun (WGS) entry which is preliminary data.</text>
</comment>
<evidence type="ECO:0000313" key="7">
    <source>
        <dbReference type="EMBL" id="SDQ89798.1"/>
    </source>
</evidence>
<comment type="similarity">
    <text evidence="1">Belongs to the peptidase M17 family.</text>
</comment>
<evidence type="ECO:0000256" key="1">
    <source>
        <dbReference type="ARBA" id="ARBA00009528"/>
    </source>
</evidence>
<dbReference type="Pfam" id="PF00883">
    <property type="entry name" value="Peptidase_M17"/>
    <property type="match status" value="1"/>
</dbReference>
<reference evidence="7 8" key="1">
    <citation type="submission" date="2016-10" db="EMBL/GenBank/DDBJ databases">
        <authorList>
            <person name="Varghese N."/>
            <person name="Submissions S."/>
        </authorList>
    </citation>
    <scope>NUCLEOTIDE SEQUENCE [LARGE SCALE GENOMIC DNA]</scope>
    <source>
        <strain evidence="7 8">Nl1</strain>
    </source>
</reference>
<dbReference type="InterPro" id="IPR011356">
    <property type="entry name" value="Leucine_aapep/pepB"/>
</dbReference>
<dbReference type="InterPro" id="IPR000819">
    <property type="entry name" value="Peptidase_M17_C"/>
</dbReference>
<sequence length="494" mass="53555">MLATLTQNASPISQSTKATHILVVLPKPGKVLDKHQNKLDFLGKDILEILLSRRRMLLGEIGDTPVAANLGSGALCAWVMVDSGKSPFEQQTSVRKAMQLLLEENPAEMHIAIYGNMDEKRAFAELAVYAAWINGSVLPLRKTSEKKSGRKPLARIMLHGYKDAGNFAVQQAKAEGNLLTRELTVLPPNELTPGLYRKYVKKLAASEGWKYQEFDIKALRKMGAGAFVAVAQGSDPEDAAIVHLQRRIKHAPKTVALVGKGICFDTGGHNLKPARYMHGMHEDMNGSAVALGILLAATRANLPVNIDCWLALAQNHISPRAYKQNDVITALNGTTIEIIHTDAEGRMVLADTLTLAAKQKPDVMIDFATLTGSMHVALGSRYSGIFSNREALAQMALAAGKTSGERTWAFPMDADYDAELESKIADVKQCTLEGEMDHIIAARFLSRFVGDISWLHMDLSASSNKGGLGAVGSDVTGFGVAWGIEMLSTGRINE</sequence>
<feature type="domain" description="Cytosol aminopeptidase" evidence="6">
    <location>
        <begin position="179"/>
        <end position="481"/>
    </location>
</feature>
<dbReference type="GO" id="GO:0004177">
    <property type="term" value="F:aminopeptidase activity"/>
    <property type="evidence" value="ECO:0007669"/>
    <property type="project" value="UniProtKB-KW"/>
</dbReference>
<organism evidence="7 8">
    <name type="scientific">Nitrosospira multiformis</name>
    <dbReference type="NCBI Taxonomy" id="1231"/>
    <lineage>
        <taxon>Bacteria</taxon>
        <taxon>Pseudomonadati</taxon>
        <taxon>Pseudomonadota</taxon>
        <taxon>Betaproteobacteria</taxon>
        <taxon>Nitrosomonadales</taxon>
        <taxon>Nitrosomonadaceae</taxon>
        <taxon>Nitrosospira</taxon>
    </lineage>
</organism>
<evidence type="ECO:0000256" key="3">
    <source>
        <dbReference type="ARBA" id="ARBA00022670"/>
    </source>
</evidence>
<dbReference type="Proteomes" id="UP000183471">
    <property type="component" value="Unassembled WGS sequence"/>
</dbReference>
<dbReference type="EMBL" id="FNKY01000001">
    <property type="protein sequence ID" value="SDQ89798.1"/>
    <property type="molecule type" value="Genomic_DNA"/>
</dbReference>
<dbReference type="PANTHER" id="PTHR11963:SF23">
    <property type="entry name" value="CYTOSOL AMINOPEPTIDASE"/>
    <property type="match status" value="1"/>
</dbReference>
<dbReference type="PRINTS" id="PR00481">
    <property type="entry name" value="LAMNOPPTDASE"/>
</dbReference>
<keyword evidence="5" id="KW-0464">Manganese</keyword>
<evidence type="ECO:0000313" key="8">
    <source>
        <dbReference type="Proteomes" id="UP000183471"/>
    </source>
</evidence>
<dbReference type="Gene3D" id="3.40.630.10">
    <property type="entry name" value="Zn peptidases"/>
    <property type="match status" value="1"/>
</dbReference>
<evidence type="ECO:0000256" key="5">
    <source>
        <dbReference type="ARBA" id="ARBA00023211"/>
    </source>
</evidence>
<dbReference type="RefSeq" id="WP_074633438.1">
    <property type="nucleotide sequence ID" value="NZ_FNKY01000001.1"/>
</dbReference>
<dbReference type="CDD" id="cd00433">
    <property type="entry name" value="Peptidase_M17"/>
    <property type="match status" value="1"/>
</dbReference>
<evidence type="ECO:0000256" key="4">
    <source>
        <dbReference type="ARBA" id="ARBA00022801"/>
    </source>
</evidence>
<keyword evidence="8" id="KW-1185">Reference proteome</keyword>
<keyword evidence="3" id="KW-0645">Protease</keyword>